<dbReference type="EMBL" id="PIYS01000018">
    <property type="protein sequence ID" value="PKF70789.1"/>
    <property type="molecule type" value="Genomic_DNA"/>
</dbReference>
<dbReference type="Pfam" id="PF05708">
    <property type="entry name" value="Peptidase_C92"/>
    <property type="match status" value="1"/>
</dbReference>
<accession>A0A2I0CNR6</accession>
<dbReference type="InterPro" id="IPR024453">
    <property type="entry name" value="Peptidase_C92"/>
</dbReference>
<dbReference type="AlphaFoldDB" id="A0A2I0CNR6"/>
<protein>
    <submittedName>
        <fullName evidence="1">Poxvirus G6</fullName>
    </submittedName>
</protein>
<dbReference type="Proteomes" id="UP000242861">
    <property type="component" value="Unassembled WGS sequence"/>
</dbReference>
<dbReference type="RefSeq" id="WP_101193552.1">
    <property type="nucleotide sequence ID" value="NZ_PIYS01000018.1"/>
</dbReference>
<gene>
    <name evidence="1" type="ORF">CW360_09670</name>
</gene>
<evidence type="ECO:0000313" key="2">
    <source>
        <dbReference type="Proteomes" id="UP000242861"/>
    </source>
</evidence>
<sequence>MPGKPGVFGWIVVGLCLWLGAGLAHAAPLGLCLGQRGPALDSAPAMAAKVERFQLLVEENLSLRARALVFFRQLKAREQAGEPLSGGDLRRLNEGAAQLLAQRQALLALAREHECWLARELPGDAAQAQVQASGIGMSLAAALLLYDNYLTVVTLYSSNLDIRQHLNRRDSGFALPAGALNRIERSFNSPLKRARVRRGLDWLDAHAAQLAVLDDEQHRYLRGLIEQSPSRRLIGQFRPVGYVGGLVDFYSGYSLDTLNLLKNESVNFSSLLFGNAVGLVETRRGKLYDRREVLLEVYGSLQPGDILLEKTPFRLTDAFIPGHWGHVAVWVGNEQQLRELGLWEHPLVRRYHKDIRKGRGVVEALRAGVSMSKLKHFLNVDDLAVLRHEQLSPAQRRDVVLQTLRQVGKAYDFNFDVETTDRIVCSELVYHAYGDLRWPVARHLGRATISPDNVAVLATGTGPFAVTLLYHRGQAVREDPRQRMAELVRDEVVRRARGELAQR</sequence>
<dbReference type="InterPro" id="IPR038765">
    <property type="entry name" value="Papain-like_cys_pep_sf"/>
</dbReference>
<organism evidence="1 2">
    <name type="scientific">Pseudomonas fluvialis</name>
    <dbReference type="NCBI Taxonomy" id="1793966"/>
    <lineage>
        <taxon>Bacteria</taxon>
        <taxon>Pseudomonadati</taxon>
        <taxon>Pseudomonadota</taxon>
        <taxon>Gammaproteobacteria</taxon>
        <taxon>Pseudomonadales</taxon>
        <taxon>Pseudomonadaceae</taxon>
        <taxon>Pseudomonas</taxon>
    </lineage>
</organism>
<dbReference type="Gene3D" id="3.90.1720.10">
    <property type="entry name" value="endopeptidase domain like (from Nostoc punctiforme)"/>
    <property type="match status" value="1"/>
</dbReference>
<proteinExistence type="predicted"/>
<reference evidence="2" key="1">
    <citation type="submission" date="2017-12" db="EMBL/GenBank/DDBJ databases">
        <authorList>
            <person name="Yu X.-Y."/>
        </authorList>
    </citation>
    <scope>NUCLEOTIDE SEQUENCE [LARGE SCALE GENOMIC DNA]</scope>
    <source>
        <strain evidence="2">ZYSR67-Z</strain>
    </source>
</reference>
<name>A0A2I0CNR6_9PSED</name>
<dbReference type="SUPFAM" id="SSF54001">
    <property type="entry name" value="Cysteine proteinases"/>
    <property type="match status" value="1"/>
</dbReference>
<comment type="caution">
    <text evidence="1">The sequence shown here is derived from an EMBL/GenBank/DDBJ whole genome shotgun (WGS) entry which is preliminary data.</text>
</comment>
<evidence type="ECO:0000313" key="1">
    <source>
        <dbReference type="EMBL" id="PKF70789.1"/>
    </source>
</evidence>